<dbReference type="OrthoDB" id="445677at2759"/>
<name>A0A2A6CCR0_PRIPA</name>
<evidence type="ECO:0000313" key="2">
    <source>
        <dbReference type="Proteomes" id="UP000005239"/>
    </source>
</evidence>
<dbReference type="EnsemblMetazoa" id="PPA43127.1">
    <property type="protein sequence ID" value="PPA43127.1"/>
    <property type="gene ID" value="WBGene00281496"/>
</dbReference>
<protein>
    <submittedName>
        <fullName evidence="1">BCNT-C domain-containing protein</fullName>
    </submittedName>
</protein>
<dbReference type="PROSITE" id="PS51279">
    <property type="entry name" value="BCNT_C"/>
    <property type="match status" value="1"/>
</dbReference>
<organism evidence="1 2">
    <name type="scientific">Pristionchus pacificus</name>
    <name type="common">Parasitic nematode worm</name>
    <dbReference type="NCBI Taxonomy" id="54126"/>
    <lineage>
        <taxon>Eukaryota</taxon>
        <taxon>Metazoa</taxon>
        <taxon>Ecdysozoa</taxon>
        <taxon>Nematoda</taxon>
        <taxon>Chromadorea</taxon>
        <taxon>Rhabditida</taxon>
        <taxon>Rhabditina</taxon>
        <taxon>Diplogasteromorpha</taxon>
        <taxon>Diplogasteroidea</taxon>
        <taxon>Neodiplogasteridae</taxon>
        <taxon>Pristionchus</taxon>
    </lineage>
</organism>
<evidence type="ECO:0000313" key="1">
    <source>
        <dbReference type="EnsemblMetazoa" id="PPA43127.1"/>
    </source>
</evidence>
<reference evidence="1" key="2">
    <citation type="submission" date="2022-06" db="UniProtKB">
        <authorList>
            <consortium name="EnsemblMetazoa"/>
        </authorList>
    </citation>
    <scope>IDENTIFICATION</scope>
    <source>
        <strain evidence="1">PS312</strain>
    </source>
</reference>
<dbReference type="Proteomes" id="UP000005239">
    <property type="component" value="Unassembled WGS sequence"/>
</dbReference>
<dbReference type="Pfam" id="PF07572">
    <property type="entry name" value="BCNT"/>
    <property type="match status" value="1"/>
</dbReference>
<gene>
    <name evidence="1" type="primary">WBGene00281496</name>
</gene>
<keyword evidence="2" id="KW-1185">Reference proteome</keyword>
<accession>A0A2A6CCR0</accession>
<accession>A0A8R1Z5B0</accession>
<proteinExistence type="predicted"/>
<sequence length="63" mass="7328">MARATFSPSRRYGLGDALTMLAKKLKMSDKSQIEDKSNLDWKSFKQEQKIEEDLSIHNRGKNR</sequence>
<dbReference type="InterPro" id="IPR011421">
    <property type="entry name" value="BCNT-C"/>
</dbReference>
<dbReference type="AlphaFoldDB" id="A0A2A6CCR0"/>
<reference evidence="2" key="1">
    <citation type="journal article" date="2008" name="Nat. Genet.">
        <title>The Pristionchus pacificus genome provides a unique perspective on nematode lifestyle and parasitism.</title>
        <authorList>
            <person name="Dieterich C."/>
            <person name="Clifton S.W."/>
            <person name="Schuster L.N."/>
            <person name="Chinwalla A."/>
            <person name="Delehaunty K."/>
            <person name="Dinkelacker I."/>
            <person name="Fulton L."/>
            <person name="Fulton R."/>
            <person name="Godfrey J."/>
            <person name="Minx P."/>
            <person name="Mitreva M."/>
            <person name="Roeseler W."/>
            <person name="Tian H."/>
            <person name="Witte H."/>
            <person name="Yang S.P."/>
            <person name="Wilson R.K."/>
            <person name="Sommer R.J."/>
        </authorList>
    </citation>
    <scope>NUCLEOTIDE SEQUENCE [LARGE SCALE GENOMIC DNA]</scope>
    <source>
        <strain evidence="2">PS312</strain>
    </source>
</reference>